<dbReference type="EMBL" id="MSDS01000002">
    <property type="protein sequence ID" value="OPE61607.1"/>
    <property type="molecule type" value="Genomic_DNA"/>
</dbReference>
<sequence length="160" mass="18375">MTNKVQMMQRLIRHYKDETGEKEVDMHKVAEFAVRKGWSLPAPTNPMDALAKQFSKAARQEIRRDKDTGRPYRANHAVTSTQGNAQLTFWVDIDEAPRRVIQKSLINRREQMVGDGLQLTLDADHWNSVNPTETPITIPMDFTDDIEWRKNTPEGDLDAA</sequence>
<organism evidence="1 2">
    <name type="scientific">Pseudomonas syringae pv. tomato</name>
    <dbReference type="NCBI Taxonomy" id="323"/>
    <lineage>
        <taxon>Bacteria</taxon>
        <taxon>Pseudomonadati</taxon>
        <taxon>Pseudomonadota</taxon>
        <taxon>Gammaproteobacteria</taxon>
        <taxon>Pseudomonadales</taxon>
        <taxon>Pseudomonadaceae</taxon>
        <taxon>Pseudomonas</taxon>
    </lineage>
</organism>
<gene>
    <name evidence="1" type="ORF">BTW15_02645</name>
</gene>
<protein>
    <recommendedName>
        <fullName evidence="3">Phage protein</fullName>
    </recommendedName>
</protein>
<comment type="caution">
    <text evidence="1">The sequence shown here is derived from an EMBL/GenBank/DDBJ whole genome shotgun (WGS) entry which is preliminary data.</text>
</comment>
<dbReference type="AlphaFoldDB" id="A0AB36L1H2"/>
<proteinExistence type="predicted"/>
<name>A0AB36L1H2_PSEUB</name>
<reference evidence="1 2" key="1">
    <citation type="journal article" date="2017" name="Mol. Ecol.">
        <title>Adaptation of the pathogen, Pseudomonas syringae, during experimental evolution on a native vs. alternative host plant.</title>
        <authorList>
            <person name="Meaden S."/>
            <person name="Koskella B."/>
        </authorList>
    </citation>
    <scope>NUCLEOTIDE SEQUENCE [LARGE SCALE GENOMIC DNA]</scope>
    <source>
        <strain evidence="1 2">PT23</strain>
    </source>
</reference>
<accession>A0AB36L1H2</accession>
<evidence type="ECO:0000313" key="1">
    <source>
        <dbReference type="EMBL" id="OPE61607.1"/>
    </source>
</evidence>
<evidence type="ECO:0008006" key="3">
    <source>
        <dbReference type="Google" id="ProtNLM"/>
    </source>
</evidence>
<dbReference type="RefSeq" id="WP_054090928.1">
    <property type="nucleotide sequence ID" value="NZ_JAIFYV010000050.1"/>
</dbReference>
<evidence type="ECO:0000313" key="2">
    <source>
        <dbReference type="Proteomes" id="UP000189855"/>
    </source>
</evidence>
<dbReference type="Proteomes" id="UP000189855">
    <property type="component" value="Unassembled WGS sequence"/>
</dbReference>